<keyword evidence="3" id="KW-1185">Reference proteome</keyword>
<dbReference type="AlphaFoldDB" id="A0A0C2SVR6"/>
<dbReference type="EMBL" id="KN818345">
    <property type="protein sequence ID" value="KIL58184.1"/>
    <property type="molecule type" value="Genomic_DNA"/>
</dbReference>
<protein>
    <submittedName>
        <fullName evidence="2">Uncharacterized protein</fullName>
    </submittedName>
</protein>
<reference evidence="2 3" key="1">
    <citation type="submission" date="2014-04" db="EMBL/GenBank/DDBJ databases">
        <title>Evolutionary Origins and Diversification of the Mycorrhizal Mutualists.</title>
        <authorList>
            <consortium name="DOE Joint Genome Institute"/>
            <consortium name="Mycorrhizal Genomics Consortium"/>
            <person name="Kohler A."/>
            <person name="Kuo A."/>
            <person name="Nagy L.G."/>
            <person name="Floudas D."/>
            <person name="Copeland A."/>
            <person name="Barry K.W."/>
            <person name="Cichocki N."/>
            <person name="Veneault-Fourrey C."/>
            <person name="LaButti K."/>
            <person name="Lindquist E.A."/>
            <person name="Lipzen A."/>
            <person name="Lundell T."/>
            <person name="Morin E."/>
            <person name="Murat C."/>
            <person name="Riley R."/>
            <person name="Ohm R."/>
            <person name="Sun H."/>
            <person name="Tunlid A."/>
            <person name="Henrissat B."/>
            <person name="Grigoriev I.V."/>
            <person name="Hibbett D.S."/>
            <person name="Martin F."/>
        </authorList>
    </citation>
    <scope>NUCLEOTIDE SEQUENCE [LARGE SCALE GENOMIC DNA]</scope>
    <source>
        <strain evidence="2 3">Koide BX008</strain>
    </source>
</reference>
<evidence type="ECO:0000313" key="2">
    <source>
        <dbReference type="EMBL" id="KIL58184.1"/>
    </source>
</evidence>
<feature type="region of interest" description="Disordered" evidence="1">
    <location>
        <begin position="82"/>
        <end position="101"/>
    </location>
</feature>
<accession>A0A0C2SVR6</accession>
<sequence>MDSRTTTPATNDPLAAMLQNATIDKAEKSEFSNSARDAIKLTVNNNNNNYSKEGENLVLESSDVIDFFRNVVQPFLAEVRKNDQSRSTVGDTTGVDGSDQVPQAVTTDHIVEGNPVDIVDLVPPEPSSLVRYLCTV</sequence>
<name>A0A0C2SVR6_AMAMK</name>
<gene>
    <name evidence="2" type="ORF">M378DRAFT_15751</name>
</gene>
<dbReference type="HOGENOM" id="CLU_1854730_0_0_1"/>
<proteinExistence type="predicted"/>
<dbReference type="InParanoid" id="A0A0C2SVR6"/>
<evidence type="ECO:0000313" key="3">
    <source>
        <dbReference type="Proteomes" id="UP000054549"/>
    </source>
</evidence>
<dbReference type="Proteomes" id="UP000054549">
    <property type="component" value="Unassembled WGS sequence"/>
</dbReference>
<organism evidence="2 3">
    <name type="scientific">Amanita muscaria (strain Koide BX008)</name>
    <dbReference type="NCBI Taxonomy" id="946122"/>
    <lineage>
        <taxon>Eukaryota</taxon>
        <taxon>Fungi</taxon>
        <taxon>Dikarya</taxon>
        <taxon>Basidiomycota</taxon>
        <taxon>Agaricomycotina</taxon>
        <taxon>Agaricomycetes</taxon>
        <taxon>Agaricomycetidae</taxon>
        <taxon>Agaricales</taxon>
        <taxon>Pluteineae</taxon>
        <taxon>Amanitaceae</taxon>
        <taxon>Amanita</taxon>
    </lineage>
</organism>
<evidence type="ECO:0000256" key="1">
    <source>
        <dbReference type="SAM" id="MobiDB-lite"/>
    </source>
</evidence>